<keyword evidence="1" id="KW-1133">Transmembrane helix</keyword>
<keyword evidence="1" id="KW-0812">Transmembrane</keyword>
<sequence>MKKWIVVTFGAASLVVWFAVIWIFLGIEHRAEQNTGKLHDSSQKTLSIPLMENYKRFDEPVGQEIADEIDSNETMESTSVSKTQKALHELSVDNEVSIDDLLTALGIEY</sequence>
<evidence type="ECO:0000256" key="1">
    <source>
        <dbReference type="SAM" id="Phobius"/>
    </source>
</evidence>
<protein>
    <submittedName>
        <fullName evidence="2">Uncharacterized protein</fullName>
    </submittedName>
</protein>
<proteinExistence type="predicted"/>
<comment type="caution">
    <text evidence="2">The sequence shown here is derived from an EMBL/GenBank/DDBJ whole genome shotgun (WGS) entry which is preliminary data.</text>
</comment>
<dbReference type="AlphaFoldDB" id="A0A9X3WGE0"/>
<keyword evidence="3" id="KW-1185">Reference proteome</keyword>
<organism evidence="2 3">
    <name type="scientific">Aquibacillus koreensis</name>
    <dbReference type="NCBI Taxonomy" id="279446"/>
    <lineage>
        <taxon>Bacteria</taxon>
        <taxon>Bacillati</taxon>
        <taxon>Bacillota</taxon>
        <taxon>Bacilli</taxon>
        <taxon>Bacillales</taxon>
        <taxon>Bacillaceae</taxon>
        <taxon>Aquibacillus</taxon>
    </lineage>
</organism>
<dbReference type="RefSeq" id="WP_259867229.1">
    <property type="nucleotide sequence ID" value="NZ_JAMQJZ010000001.1"/>
</dbReference>
<evidence type="ECO:0000313" key="2">
    <source>
        <dbReference type="EMBL" id="MDC3419282.1"/>
    </source>
</evidence>
<accession>A0A9X3WGE0</accession>
<dbReference type="Proteomes" id="UP001145072">
    <property type="component" value="Unassembled WGS sequence"/>
</dbReference>
<dbReference type="EMBL" id="JAMQJZ010000001">
    <property type="protein sequence ID" value="MDC3419282.1"/>
    <property type="molecule type" value="Genomic_DNA"/>
</dbReference>
<gene>
    <name evidence="2" type="ORF">NC661_02670</name>
</gene>
<name>A0A9X3WGE0_9BACI</name>
<reference evidence="2" key="1">
    <citation type="submission" date="2022-06" db="EMBL/GenBank/DDBJ databases">
        <title>Aquibacillus sp. a new bacterium isolated from soil saline samples.</title>
        <authorList>
            <person name="Galisteo C."/>
            <person name="De La Haba R."/>
            <person name="Sanchez-Porro C."/>
            <person name="Ventosa A."/>
        </authorList>
    </citation>
    <scope>NUCLEOTIDE SEQUENCE</scope>
    <source>
        <strain evidence="2">JCM 12387</strain>
    </source>
</reference>
<feature type="transmembrane region" description="Helical" evidence="1">
    <location>
        <begin position="6"/>
        <end position="27"/>
    </location>
</feature>
<evidence type="ECO:0000313" key="3">
    <source>
        <dbReference type="Proteomes" id="UP001145072"/>
    </source>
</evidence>
<keyword evidence="1" id="KW-0472">Membrane</keyword>